<dbReference type="Gene3D" id="2.60.40.420">
    <property type="entry name" value="Cupredoxins - blue copper proteins"/>
    <property type="match status" value="1"/>
</dbReference>
<dbReference type="Pfam" id="PF13473">
    <property type="entry name" value="Cupredoxin_1"/>
    <property type="match status" value="1"/>
</dbReference>
<dbReference type="KEGG" id="glj:GKIL_1906"/>
<evidence type="ECO:0000259" key="1">
    <source>
        <dbReference type="Pfam" id="PF13473"/>
    </source>
</evidence>
<evidence type="ECO:0000313" key="2">
    <source>
        <dbReference type="EMBL" id="AGY58152.1"/>
    </source>
</evidence>
<reference evidence="2 3" key="1">
    <citation type="journal article" date="2013" name="PLoS ONE">
        <title>Cultivation and Complete Genome Sequencing of Gloeobacter kilaueensis sp. nov., from a Lava Cave in Kilauea Caldera, Hawai'i.</title>
        <authorList>
            <person name="Saw J.H."/>
            <person name="Schatz M."/>
            <person name="Brown M.V."/>
            <person name="Kunkel D.D."/>
            <person name="Foster J.S."/>
            <person name="Shick H."/>
            <person name="Christensen S."/>
            <person name="Hou S."/>
            <person name="Wan X."/>
            <person name="Donachie S.P."/>
        </authorList>
    </citation>
    <scope>NUCLEOTIDE SEQUENCE [LARGE SCALE GENOMIC DNA]</scope>
    <source>
        <strain evidence="3">JS</strain>
    </source>
</reference>
<dbReference type="AlphaFoldDB" id="U5QGP8"/>
<proteinExistence type="predicted"/>
<organism evidence="2 3">
    <name type="scientific">Gloeobacter kilaueensis (strain ATCC BAA-2537 / CCAP 1431/1 / ULC 316 / JS1)</name>
    <dbReference type="NCBI Taxonomy" id="1183438"/>
    <lineage>
        <taxon>Bacteria</taxon>
        <taxon>Bacillati</taxon>
        <taxon>Cyanobacteriota</taxon>
        <taxon>Cyanophyceae</taxon>
        <taxon>Gloeobacterales</taxon>
        <taxon>Gloeobacteraceae</taxon>
        <taxon>Gloeobacter</taxon>
    </lineage>
</organism>
<dbReference type="EMBL" id="CP003587">
    <property type="protein sequence ID" value="AGY58152.1"/>
    <property type="molecule type" value="Genomic_DNA"/>
</dbReference>
<protein>
    <submittedName>
        <fullName evidence="2">Blue (Type1) copper domain-containing protein</fullName>
    </submittedName>
</protein>
<feature type="domain" description="EfeO-type cupredoxin-like" evidence="1">
    <location>
        <begin position="23"/>
        <end position="112"/>
    </location>
</feature>
<dbReference type="CDD" id="cd13921">
    <property type="entry name" value="Amicyanin"/>
    <property type="match status" value="1"/>
</dbReference>
<dbReference type="PANTHER" id="PTHR36507">
    <property type="entry name" value="BLL1555 PROTEIN"/>
    <property type="match status" value="1"/>
</dbReference>
<dbReference type="PANTHER" id="PTHR36507:SF1">
    <property type="entry name" value="BLL1555 PROTEIN"/>
    <property type="match status" value="1"/>
</dbReference>
<accession>U5QGP8</accession>
<sequence>MYIRYWPLGLSCLGFFSISLAMLTLGGRAAAIPATVTIDRFQFQPVTLKVQAGQAVRFLNKDGEPHTVAAQDGSFTSPALDTGDSWSYAFTQPGTYPYICTIHPFMRGTITVTGAKP</sequence>
<dbReference type="RefSeq" id="WP_023173277.1">
    <property type="nucleotide sequence ID" value="NC_022600.1"/>
</dbReference>
<dbReference type="InterPro" id="IPR008972">
    <property type="entry name" value="Cupredoxin"/>
</dbReference>
<gene>
    <name evidence="2" type="ORF">GKIL_1906</name>
</gene>
<name>U5QGP8_GLOK1</name>
<dbReference type="InterPro" id="IPR052721">
    <property type="entry name" value="ET_Amicyanin"/>
</dbReference>
<dbReference type="STRING" id="1183438.GKIL_1906"/>
<dbReference type="InterPro" id="IPR028096">
    <property type="entry name" value="EfeO_Cupredoxin"/>
</dbReference>
<dbReference type="eggNOG" id="COG3794">
    <property type="taxonomic scope" value="Bacteria"/>
</dbReference>
<keyword evidence="3" id="KW-1185">Reference proteome</keyword>
<dbReference type="OrthoDB" id="680163at2"/>
<dbReference type="HOGENOM" id="CLU_084115_4_0_3"/>
<dbReference type="SUPFAM" id="SSF49503">
    <property type="entry name" value="Cupredoxins"/>
    <property type="match status" value="1"/>
</dbReference>
<evidence type="ECO:0000313" key="3">
    <source>
        <dbReference type="Proteomes" id="UP000017396"/>
    </source>
</evidence>
<dbReference type="InterPro" id="IPR035668">
    <property type="entry name" value="Amicyanin"/>
</dbReference>
<dbReference type="Proteomes" id="UP000017396">
    <property type="component" value="Chromosome"/>
</dbReference>